<dbReference type="Proteomes" id="UP000217199">
    <property type="component" value="Unassembled WGS sequence"/>
</dbReference>
<reference evidence="8 9" key="1">
    <citation type="journal article" date="2017" name="Mol. Ecol.">
        <title>Comparative and population genomic landscape of Phellinus noxius: A hypervariable fungus causing root rot in trees.</title>
        <authorList>
            <person name="Chung C.L."/>
            <person name="Lee T.J."/>
            <person name="Akiba M."/>
            <person name="Lee H.H."/>
            <person name="Kuo T.H."/>
            <person name="Liu D."/>
            <person name="Ke H.M."/>
            <person name="Yokoi T."/>
            <person name="Roa M.B."/>
            <person name="Lu M.J."/>
            <person name="Chang Y.Y."/>
            <person name="Ann P.J."/>
            <person name="Tsai J.N."/>
            <person name="Chen C.Y."/>
            <person name="Tzean S.S."/>
            <person name="Ota Y."/>
            <person name="Hattori T."/>
            <person name="Sahashi N."/>
            <person name="Liou R.F."/>
            <person name="Kikuchi T."/>
            <person name="Tsai I.J."/>
        </authorList>
    </citation>
    <scope>NUCLEOTIDE SEQUENCE [LARGE SCALE GENOMIC DNA]</scope>
    <source>
        <strain evidence="8 9">FFPRI411160</strain>
    </source>
</reference>
<dbReference type="CDD" id="cd03382">
    <property type="entry name" value="PAP2_dolichyldiphosphatase"/>
    <property type="match status" value="1"/>
</dbReference>
<comment type="function">
    <text evidence="6">Required for efficient N-glycosylation. Necessary for maintaining optimal levels of dolichol-linked oligosaccharides. Hydrolyzes dolichyl pyrophosphate at a very high rate and dolichyl monophosphate at a much lower rate. Does not act on phosphatidate.</text>
</comment>
<dbReference type="GO" id="GO:0006487">
    <property type="term" value="P:protein N-linked glycosylation"/>
    <property type="evidence" value="ECO:0007669"/>
    <property type="project" value="UniProtKB-UniRule"/>
</dbReference>
<dbReference type="Pfam" id="PF01569">
    <property type="entry name" value="PAP2"/>
    <property type="match status" value="1"/>
</dbReference>
<dbReference type="SMART" id="SM00014">
    <property type="entry name" value="acidPPc"/>
    <property type="match status" value="1"/>
</dbReference>
<evidence type="ECO:0000256" key="2">
    <source>
        <dbReference type="ARBA" id="ARBA00022692"/>
    </source>
</evidence>
<evidence type="ECO:0000313" key="9">
    <source>
        <dbReference type="Proteomes" id="UP000217199"/>
    </source>
</evidence>
<keyword evidence="3 6" id="KW-0378">Hydrolase</keyword>
<dbReference type="PANTHER" id="PTHR11247:SF1">
    <property type="entry name" value="DOLICHYLDIPHOSPHATASE 1"/>
    <property type="match status" value="1"/>
</dbReference>
<evidence type="ECO:0000259" key="7">
    <source>
        <dbReference type="SMART" id="SM00014"/>
    </source>
</evidence>
<accession>A0A286UJZ2</accession>
<keyword evidence="9" id="KW-1185">Reference proteome</keyword>
<protein>
    <recommendedName>
        <fullName evidence="6">Dolichyldiphosphatase</fullName>
        <ecNumber evidence="6">3.6.1.43</ecNumber>
    </recommendedName>
</protein>
<dbReference type="UniPathway" id="UPA00378"/>
<feature type="domain" description="Phosphatidic acid phosphatase type 2/haloperoxidase" evidence="7">
    <location>
        <begin position="53"/>
        <end position="171"/>
    </location>
</feature>
<dbReference type="EC" id="3.6.1.43" evidence="6"/>
<dbReference type="InParanoid" id="A0A286UJZ2"/>
<proteinExistence type="inferred from homology"/>
<dbReference type="Gene3D" id="1.20.144.10">
    <property type="entry name" value="Phosphatidic acid phosphatase type 2/haloperoxidase"/>
    <property type="match status" value="1"/>
</dbReference>
<dbReference type="GO" id="GO:0008610">
    <property type="term" value="P:lipid biosynthetic process"/>
    <property type="evidence" value="ECO:0007669"/>
    <property type="project" value="TreeGrafter"/>
</dbReference>
<keyword evidence="4 6" id="KW-1133">Transmembrane helix</keyword>
<evidence type="ECO:0000313" key="8">
    <source>
        <dbReference type="EMBL" id="PAV19794.1"/>
    </source>
</evidence>
<evidence type="ECO:0000256" key="5">
    <source>
        <dbReference type="ARBA" id="ARBA00023136"/>
    </source>
</evidence>
<dbReference type="SUPFAM" id="SSF48317">
    <property type="entry name" value="Acid phosphatase/Vanadium-dependent haloperoxidase"/>
    <property type="match status" value="1"/>
</dbReference>
<dbReference type="InterPro" id="IPR039667">
    <property type="entry name" value="Dolichyldiphosphatase_PAP2"/>
</dbReference>
<gene>
    <name evidence="8" type="ORF">PNOK_0472800</name>
</gene>
<organism evidence="8 9">
    <name type="scientific">Pyrrhoderma noxium</name>
    <dbReference type="NCBI Taxonomy" id="2282107"/>
    <lineage>
        <taxon>Eukaryota</taxon>
        <taxon>Fungi</taxon>
        <taxon>Dikarya</taxon>
        <taxon>Basidiomycota</taxon>
        <taxon>Agaricomycotina</taxon>
        <taxon>Agaricomycetes</taxon>
        <taxon>Hymenochaetales</taxon>
        <taxon>Hymenochaetaceae</taxon>
        <taxon>Pyrrhoderma</taxon>
    </lineage>
</organism>
<dbReference type="PANTHER" id="PTHR11247">
    <property type="entry name" value="PALMITOYL-PROTEIN THIOESTERASE/DOLICHYLDIPHOSPHATASE 1"/>
    <property type="match status" value="1"/>
</dbReference>
<dbReference type="GO" id="GO:0047874">
    <property type="term" value="F:dolichyldiphosphatase activity"/>
    <property type="evidence" value="ECO:0007669"/>
    <property type="project" value="UniProtKB-UniRule"/>
</dbReference>
<keyword evidence="5 6" id="KW-0472">Membrane</keyword>
<comment type="subcellular location">
    <subcellularLocation>
        <location evidence="6">Endoplasmic reticulum membrane</location>
        <topology evidence="6">Multi-pass membrane protein</topology>
    </subcellularLocation>
    <subcellularLocation>
        <location evidence="1">Membrane</location>
        <topology evidence="1">Multi-pass membrane protein</topology>
    </subcellularLocation>
</comment>
<feature type="transmembrane region" description="Helical" evidence="6">
    <location>
        <begin position="124"/>
        <end position="144"/>
    </location>
</feature>
<dbReference type="AlphaFoldDB" id="A0A286UJZ2"/>
<comment type="catalytic activity">
    <reaction evidence="6">
        <text>a di-trans,poly-cis-dolichyl diphosphate + H2O = a di-trans,poly-cis-dolichyl phosphate + phosphate + H(+)</text>
        <dbReference type="Rhea" id="RHEA:14385"/>
        <dbReference type="Rhea" id="RHEA-COMP:19498"/>
        <dbReference type="Rhea" id="RHEA-COMP:19506"/>
        <dbReference type="ChEBI" id="CHEBI:15377"/>
        <dbReference type="ChEBI" id="CHEBI:15378"/>
        <dbReference type="ChEBI" id="CHEBI:43474"/>
        <dbReference type="ChEBI" id="CHEBI:57497"/>
        <dbReference type="ChEBI" id="CHEBI:57683"/>
        <dbReference type="EC" id="3.6.1.43"/>
    </reaction>
</comment>
<feature type="transmembrane region" description="Helical" evidence="6">
    <location>
        <begin position="156"/>
        <end position="174"/>
    </location>
</feature>
<dbReference type="EMBL" id="NBII01000004">
    <property type="protein sequence ID" value="PAV19794.1"/>
    <property type="molecule type" value="Genomic_DNA"/>
</dbReference>
<dbReference type="OrthoDB" id="302705at2759"/>
<keyword evidence="6" id="KW-0256">Endoplasmic reticulum</keyword>
<dbReference type="InterPro" id="IPR036938">
    <property type="entry name" value="PAP2/HPO_sf"/>
</dbReference>
<comment type="caution">
    <text evidence="8">The sequence shown here is derived from an EMBL/GenBank/DDBJ whole genome shotgun (WGS) entry which is preliminary data.</text>
</comment>
<dbReference type="InterPro" id="IPR000326">
    <property type="entry name" value="PAP2/HPO"/>
</dbReference>
<dbReference type="STRING" id="2282107.A0A286UJZ2"/>
<evidence type="ECO:0000256" key="6">
    <source>
        <dbReference type="RuleBase" id="RU367078"/>
    </source>
</evidence>
<evidence type="ECO:0000256" key="3">
    <source>
        <dbReference type="ARBA" id="ARBA00022801"/>
    </source>
</evidence>
<comment type="similarity">
    <text evidence="6">Belongs to the dolichyldiphosphatase family.</text>
</comment>
<evidence type="ECO:0000256" key="1">
    <source>
        <dbReference type="ARBA" id="ARBA00004141"/>
    </source>
</evidence>
<keyword evidence="2 6" id="KW-0812">Transmembrane</keyword>
<sequence>MDRESTSTALELTYVLYDAGSHVSFVFALVTLTPILLMASYAALAVVTRDILVIEMWAGQLACEGLNWIIKRVVREERPVDYLGSGYGFPSSHSQYMGYFSSFLMMHLFFRHRFTSSRNKLLDIMFRLLVYVILVSLALVVCYSRIHLSYHTTTQVLWGAGIGVGFGIFTYAILELVPKCYPESLIGRLRRGLLLHPIAIWIRIKDGWSVWEDGGREAEWQEWRKIGSDVVLHDASTSSTK</sequence>
<feature type="transmembrane region" description="Helical" evidence="6">
    <location>
        <begin position="25"/>
        <end position="47"/>
    </location>
</feature>
<name>A0A286UJZ2_9AGAM</name>
<dbReference type="GO" id="GO:0005789">
    <property type="term" value="C:endoplasmic reticulum membrane"/>
    <property type="evidence" value="ECO:0007669"/>
    <property type="project" value="UniProtKB-SubCell"/>
</dbReference>
<comment type="pathway">
    <text evidence="6">Protein modification; protein glycosylation.</text>
</comment>
<evidence type="ECO:0000256" key="4">
    <source>
        <dbReference type="ARBA" id="ARBA00022989"/>
    </source>
</evidence>